<dbReference type="Proteomes" id="UP000183832">
    <property type="component" value="Unassembled WGS sequence"/>
</dbReference>
<keyword evidence="1" id="KW-0175">Coiled coil</keyword>
<evidence type="ECO:0000313" key="3">
    <source>
        <dbReference type="EMBL" id="CRK99637.1"/>
    </source>
</evidence>
<evidence type="ECO:0000313" key="4">
    <source>
        <dbReference type="Proteomes" id="UP000183832"/>
    </source>
</evidence>
<sequence>MAGKMCDTINQNIEPYTGKLTSNYFKQFGTLLNVVNLNSSDRNDFSRLPIPQQPQAISNGDDTNISIGIYSDADSESIDYINPNLVWDRGKLSNQVSTSYEDDLVCLRRLESTVTNLECFLESLPNQETSLTSNRRSMSLICPSPPLDDTLSDVDLDKFDINKVPIRESISSAIDRAETTSLSDFHNVKDVLMKIKGRLDSYLRVSNNSSDSENANKANLEGNIAELKRELERYVQIINEKKENELRKFSENMINQSNIIQMKNAFSRKEKLQTNIYETLATKYAITESRSNSSDSTQFYPKERVHVKGGFTMRNCYDNDYMYSAFSDTSSVEYYTMLINEDKSENLLDDAPLPRYHHERDNISLIFRDPENIIKQWQHFQRKTINIKYKTPKSLKLKWKKRYKSKPHDIWGFTLDYHQNKTLQLKLEKERRLRFICRIFFYFFSIICFVLIVLIVQSLFTFEKSQTNF</sequence>
<feature type="transmembrane region" description="Helical" evidence="2">
    <location>
        <begin position="439"/>
        <end position="460"/>
    </location>
</feature>
<organism evidence="3 4">
    <name type="scientific">Clunio marinus</name>
    <dbReference type="NCBI Taxonomy" id="568069"/>
    <lineage>
        <taxon>Eukaryota</taxon>
        <taxon>Metazoa</taxon>
        <taxon>Ecdysozoa</taxon>
        <taxon>Arthropoda</taxon>
        <taxon>Hexapoda</taxon>
        <taxon>Insecta</taxon>
        <taxon>Pterygota</taxon>
        <taxon>Neoptera</taxon>
        <taxon>Endopterygota</taxon>
        <taxon>Diptera</taxon>
        <taxon>Nematocera</taxon>
        <taxon>Chironomoidea</taxon>
        <taxon>Chironomidae</taxon>
        <taxon>Clunio</taxon>
    </lineage>
</organism>
<dbReference type="EMBL" id="CVRI01000051">
    <property type="protein sequence ID" value="CRK99637.1"/>
    <property type="molecule type" value="Genomic_DNA"/>
</dbReference>
<gene>
    <name evidence="3" type="ORF">CLUMA_CG012948</name>
</gene>
<keyword evidence="2" id="KW-0472">Membrane</keyword>
<keyword evidence="4" id="KW-1185">Reference proteome</keyword>
<dbReference type="STRING" id="568069.A0A1J1IHB1"/>
<accession>A0A1J1IHB1</accession>
<evidence type="ECO:0000256" key="1">
    <source>
        <dbReference type="SAM" id="Coils"/>
    </source>
</evidence>
<name>A0A1J1IHB1_9DIPT</name>
<protein>
    <submittedName>
        <fullName evidence="3">CLUMA_CG012948, isoform A</fullName>
    </submittedName>
</protein>
<evidence type="ECO:0000256" key="2">
    <source>
        <dbReference type="SAM" id="Phobius"/>
    </source>
</evidence>
<reference evidence="3 4" key="1">
    <citation type="submission" date="2015-04" db="EMBL/GenBank/DDBJ databases">
        <authorList>
            <person name="Syromyatnikov M.Y."/>
            <person name="Popov V.N."/>
        </authorList>
    </citation>
    <scope>NUCLEOTIDE SEQUENCE [LARGE SCALE GENOMIC DNA]</scope>
</reference>
<dbReference type="AlphaFoldDB" id="A0A1J1IHB1"/>
<dbReference type="OrthoDB" id="7760340at2759"/>
<keyword evidence="2" id="KW-0812">Transmembrane</keyword>
<keyword evidence="2" id="KW-1133">Transmembrane helix</keyword>
<feature type="coiled-coil region" evidence="1">
    <location>
        <begin position="210"/>
        <end position="248"/>
    </location>
</feature>
<proteinExistence type="predicted"/>